<comment type="caution">
    <text evidence="2">The sequence shown here is derived from an EMBL/GenBank/DDBJ whole genome shotgun (WGS) entry which is preliminary data.</text>
</comment>
<feature type="transmembrane region" description="Helical" evidence="1">
    <location>
        <begin position="19"/>
        <end position="36"/>
    </location>
</feature>
<dbReference type="PANTHER" id="PTHR34679:SF2">
    <property type="entry name" value="OS02G0122500 PROTEIN"/>
    <property type="match status" value="1"/>
</dbReference>
<keyword evidence="1" id="KW-0812">Transmembrane</keyword>
<dbReference type="Proteomes" id="UP000186868">
    <property type="component" value="Unassembled WGS sequence"/>
</dbReference>
<evidence type="ECO:0008006" key="4">
    <source>
        <dbReference type="Google" id="ProtNLM"/>
    </source>
</evidence>
<feature type="transmembrane region" description="Helical" evidence="1">
    <location>
        <begin position="64"/>
        <end position="85"/>
    </location>
</feature>
<keyword evidence="1" id="KW-1133">Transmembrane helix</keyword>
<feature type="transmembrane region" description="Helical" evidence="1">
    <location>
        <begin position="91"/>
        <end position="116"/>
    </location>
</feature>
<name>A0A1U7HNS1_9CYAN</name>
<sequence length="156" mass="17350">MNFEIPEAVKTWSQFGHPILMWVLLGLSIYALYLGIQVRRTRTADKEIRKELMGKGFNIRHHKVGSILLALMVLGTIGGMAVTYINNGKLFFGPHLLVGLGMTGAIATSAALVPYMQKGNEFARYTHIFLNVGLLVLFGWQAVTGMEILQRIVSKM</sequence>
<dbReference type="AlphaFoldDB" id="A0A1U7HNS1"/>
<organism evidence="2 3">
    <name type="scientific">Hydrococcus rivularis NIES-593</name>
    <dbReference type="NCBI Taxonomy" id="1921803"/>
    <lineage>
        <taxon>Bacteria</taxon>
        <taxon>Bacillati</taxon>
        <taxon>Cyanobacteriota</taxon>
        <taxon>Cyanophyceae</taxon>
        <taxon>Pleurocapsales</taxon>
        <taxon>Hydrococcaceae</taxon>
        <taxon>Hydrococcus</taxon>
    </lineage>
</organism>
<feature type="transmembrane region" description="Helical" evidence="1">
    <location>
        <begin position="128"/>
        <end position="149"/>
    </location>
</feature>
<dbReference type="RefSeq" id="WP_073598627.1">
    <property type="nucleotide sequence ID" value="NZ_MRCB01000004.1"/>
</dbReference>
<accession>A0A1U7HNS1</accession>
<dbReference type="PANTHER" id="PTHR34679">
    <property type="match status" value="1"/>
</dbReference>
<reference evidence="2 3" key="1">
    <citation type="submission" date="2016-11" db="EMBL/GenBank/DDBJ databases">
        <title>Draft Genome Sequences of Nine Cyanobacterial Strains from Diverse Habitats.</title>
        <authorList>
            <person name="Zhu T."/>
            <person name="Hou S."/>
            <person name="Lu X."/>
            <person name="Hess W.R."/>
        </authorList>
    </citation>
    <scope>NUCLEOTIDE SEQUENCE [LARGE SCALE GENOMIC DNA]</scope>
    <source>
        <strain evidence="2 3">NIES-593</strain>
    </source>
</reference>
<keyword evidence="1" id="KW-0472">Membrane</keyword>
<gene>
    <name evidence="2" type="ORF">NIES593_05495</name>
</gene>
<dbReference type="OrthoDB" id="458200at2"/>
<evidence type="ECO:0000256" key="1">
    <source>
        <dbReference type="SAM" id="Phobius"/>
    </source>
</evidence>
<protein>
    <recommendedName>
        <fullName evidence="4">DUF4079 domain-containing protein</fullName>
    </recommendedName>
</protein>
<dbReference type="InterPro" id="IPR025067">
    <property type="entry name" value="DUF4079"/>
</dbReference>
<dbReference type="STRING" id="1921803.NIES593_05495"/>
<keyword evidence="3" id="KW-1185">Reference proteome</keyword>
<proteinExistence type="predicted"/>
<dbReference type="Pfam" id="PF13301">
    <property type="entry name" value="DUF4079"/>
    <property type="match status" value="1"/>
</dbReference>
<evidence type="ECO:0000313" key="3">
    <source>
        <dbReference type="Proteomes" id="UP000186868"/>
    </source>
</evidence>
<dbReference type="EMBL" id="MRCB01000004">
    <property type="protein sequence ID" value="OKH25217.1"/>
    <property type="molecule type" value="Genomic_DNA"/>
</dbReference>
<evidence type="ECO:0000313" key="2">
    <source>
        <dbReference type="EMBL" id="OKH25217.1"/>
    </source>
</evidence>